<dbReference type="Proteomes" id="UP000480548">
    <property type="component" value="Unassembled WGS sequence"/>
</dbReference>
<evidence type="ECO:0000313" key="5">
    <source>
        <dbReference type="Proteomes" id="UP000480548"/>
    </source>
</evidence>
<dbReference type="EMBL" id="WIQW01000007">
    <property type="protein sequence ID" value="KAF3109168.1"/>
    <property type="molecule type" value="Genomic_DNA"/>
</dbReference>
<organism evidence="3 5">
    <name type="scientific">Orbilia oligospora</name>
    <name type="common">Nematode-trapping fungus</name>
    <name type="synonym">Arthrobotrys oligospora</name>
    <dbReference type="NCBI Taxonomy" id="2813651"/>
    <lineage>
        <taxon>Eukaryota</taxon>
        <taxon>Fungi</taxon>
        <taxon>Dikarya</taxon>
        <taxon>Ascomycota</taxon>
        <taxon>Pezizomycotina</taxon>
        <taxon>Orbiliomycetes</taxon>
        <taxon>Orbiliales</taxon>
        <taxon>Orbiliaceae</taxon>
        <taxon>Orbilia</taxon>
    </lineage>
</organism>
<name>A0A7C8NYS3_ORBOL</name>
<comment type="caution">
    <text evidence="3">The sequence shown here is derived from an EMBL/GenBank/DDBJ whole genome shotgun (WGS) entry which is preliminary data.</text>
</comment>
<dbReference type="AlphaFoldDB" id="A0A7C8NYS3"/>
<dbReference type="Proteomes" id="UP000475325">
    <property type="component" value="Unassembled WGS sequence"/>
</dbReference>
<dbReference type="EMBL" id="WIQZ01000014">
    <property type="protein sequence ID" value="KAF3141365.1"/>
    <property type="molecule type" value="Genomic_DNA"/>
</dbReference>
<evidence type="ECO:0000256" key="1">
    <source>
        <dbReference type="SAM" id="MobiDB-lite"/>
    </source>
</evidence>
<gene>
    <name evidence="2" type="ORF">TWF102_009940</name>
    <name evidence="3" type="ORF">TWF703_002165</name>
</gene>
<protein>
    <submittedName>
        <fullName evidence="3">Uncharacterized protein</fullName>
    </submittedName>
</protein>
<reference evidence="4 5" key="1">
    <citation type="submission" date="2019-06" db="EMBL/GenBank/DDBJ databases">
        <authorList>
            <person name="Palmer J.M."/>
        </authorList>
    </citation>
    <scope>NUCLEOTIDE SEQUENCE [LARGE SCALE GENOMIC DNA]</scope>
    <source>
        <strain evidence="2 4">TWF102</strain>
        <strain evidence="3 5">TWF703</strain>
    </source>
</reference>
<evidence type="ECO:0000313" key="4">
    <source>
        <dbReference type="Proteomes" id="UP000475325"/>
    </source>
</evidence>
<feature type="region of interest" description="Disordered" evidence="1">
    <location>
        <begin position="594"/>
        <end position="617"/>
    </location>
</feature>
<accession>A0A7C8NYS3</accession>
<evidence type="ECO:0000313" key="3">
    <source>
        <dbReference type="EMBL" id="KAF3141365.1"/>
    </source>
</evidence>
<proteinExistence type="predicted"/>
<evidence type="ECO:0000313" key="2">
    <source>
        <dbReference type="EMBL" id="KAF3109168.1"/>
    </source>
</evidence>
<sequence>MPDFTTSQIRDTDPSPYDQIFLVTQDTINKTFKNMWALADQSSPLVKFNYKSHGQYLGGDLDAPEIELSIYGQNSVQLYYHLKFLTGQMELYIDPDSDDTKDFSLVGWDIVFPVVIGSETYKPGDSGYDEHAAKFSKDGFPNGTFSIAKLFLAASSISGGATFDAKRSSFGGLDWDNQPGELKENFGMFISKWINTMSDKQENILGYSIVGNDPSQINGAAPTFVPTSIDHYNYPWVEPGYSSTSGQDGLDQNAFCYLTMADFRKPPEIAGLTYSGPFVNKDNGATFCMNSNIFWDTWLLPLLQELNMQTLVYPETPYLKFADDAGSVWAICEYHVGNNNPSVSASDSTFAWTRSTDGDGKPSWTWSSSLPPSSNEVVDENGVWTVSSSETSQSSTTLTFNEGGQKISIVGKNQFHFEFHDEASWGGGSGGFTATTDWHLNFALGAVNDGGLQITRIPDPDGVPASTTTGTQFIYGFYHEENFVNYCKGVDNALSYYFDNNISTVTNSLISALQNQNQLVLPGNGVFLMEDARFNKRGDLLVDLHYNGAPAPPSPHQPSKQHNIYAGFVENPNGGVPENQKWLPEKWAKLPARATLSPVKPKELSQSQKIKATIPRG</sequence>